<dbReference type="EMBL" id="CP029193">
    <property type="protein sequence ID" value="QES30935.1"/>
    <property type="molecule type" value="Genomic_DNA"/>
</dbReference>
<dbReference type="OrthoDB" id="5396211at2"/>
<dbReference type="PANTHER" id="PTHR37310">
    <property type="entry name" value="CYTOPLASMIC PROTEIN-RELATED"/>
    <property type="match status" value="1"/>
</dbReference>
<dbReference type="AlphaFoldDB" id="A0A5P2BKC7"/>
<dbReference type="Gene3D" id="1.20.1270.360">
    <property type="match status" value="1"/>
</dbReference>
<accession>A0A5P2BKC7</accession>
<dbReference type="InterPro" id="IPR005560">
    <property type="entry name" value="Csp_YhjQ"/>
</dbReference>
<proteinExistence type="predicted"/>
<organism evidence="1 2">
    <name type="scientific">Streptomyces venezuelae</name>
    <dbReference type="NCBI Taxonomy" id="54571"/>
    <lineage>
        <taxon>Bacteria</taxon>
        <taxon>Bacillati</taxon>
        <taxon>Actinomycetota</taxon>
        <taxon>Actinomycetes</taxon>
        <taxon>Kitasatosporales</taxon>
        <taxon>Streptomycetaceae</taxon>
        <taxon>Streptomyces</taxon>
    </lineage>
</organism>
<evidence type="ECO:0000313" key="2">
    <source>
        <dbReference type="Proteomes" id="UP000323046"/>
    </source>
</evidence>
<dbReference type="RefSeq" id="WP_150175127.1">
    <property type="nucleotide sequence ID" value="NZ_CP029193.1"/>
</dbReference>
<gene>
    <name evidence="1" type="ORF">DEJ47_35010</name>
</gene>
<protein>
    <submittedName>
        <fullName evidence="1">Ferredoxin</fullName>
    </submittedName>
</protein>
<evidence type="ECO:0000313" key="1">
    <source>
        <dbReference type="EMBL" id="QES30935.1"/>
    </source>
</evidence>
<keyword evidence="2" id="KW-1185">Reference proteome</keyword>
<dbReference type="Proteomes" id="UP000323046">
    <property type="component" value="Chromosome"/>
</dbReference>
<name>A0A5P2BKC7_STRVZ</name>
<dbReference type="PANTHER" id="PTHR37310:SF1">
    <property type="entry name" value="CYTOPLASMIC PROTEIN"/>
    <property type="match status" value="1"/>
</dbReference>
<sequence>MTASATPATKEPEECSHEDLVRYLEDRFACAQACDDCARVCLVREGPAGPGEAPRLNTACADVCEATSRVLAEQSDQDEQRVRMQVEWCRAICLQCASLCDLHPAAADCAEACRRCAKACDAFLTTLG</sequence>
<dbReference type="Pfam" id="PF03860">
    <property type="entry name" value="Csp"/>
    <property type="match status" value="1"/>
</dbReference>
<reference evidence="1 2" key="1">
    <citation type="submission" date="2018-05" db="EMBL/GenBank/DDBJ databases">
        <title>Streptomyces venezuelae.</title>
        <authorList>
            <person name="Kim W."/>
            <person name="Lee N."/>
            <person name="Cho B.-K."/>
        </authorList>
    </citation>
    <scope>NUCLEOTIDE SEQUENCE [LARGE SCALE GENOMIC DNA]</scope>
    <source>
        <strain evidence="1 2">ATCC 14583</strain>
    </source>
</reference>